<reference evidence="13" key="1">
    <citation type="journal article" date="2017" name="bioRxiv">
        <title>Comparative analysis of the genomes of Stylophora pistillata and Acropora digitifera provides evidence for extensive differences between species of corals.</title>
        <authorList>
            <person name="Voolstra C.R."/>
            <person name="Li Y."/>
            <person name="Liew Y.J."/>
            <person name="Baumgarten S."/>
            <person name="Zoccola D."/>
            <person name="Flot J.-F."/>
            <person name="Tambutte S."/>
            <person name="Allemand D."/>
            <person name="Aranda M."/>
        </authorList>
    </citation>
    <scope>NUCLEOTIDE SEQUENCE [LARGE SCALE GENOMIC DNA]</scope>
</reference>
<dbReference type="Pfam" id="PF00085">
    <property type="entry name" value="Thioredoxin"/>
    <property type="match status" value="2"/>
</dbReference>
<dbReference type="InterPro" id="IPR013766">
    <property type="entry name" value="Thioredoxin_domain"/>
</dbReference>
<name>A0A2B4T1J6_STYPI</name>
<proteinExistence type="inferred from homology"/>
<feature type="signal peptide" evidence="10">
    <location>
        <begin position="1"/>
        <end position="19"/>
    </location>
</feature>
<organism evidence="12 13">
    <name type="scientific">Stylophora pistillata</name>
    <name type="common">Smooth cauliflower coral</name>
    <dbReference type="NCBI Taxonomy" id="50429"/>
    <lineage>
        <taxon>Eukaryota</taxon>
        <taxon>Metazoa</taxon>
        <taxon>Cnidaria</taxon>
        <taxon>Anthozoa</taxon>
        <taxon>Hexacorallia</taxon>
        <taxon>Scleractinia</taxon>
        <taxon>Astrocoeniina</taxon>
        <taxon>Pocilloporidae</taxon>
        <taxon>Stylophora</taxon>
    </lineage>
</organism>
<keyword evidence="5" id="KW-0677">Repeat</keyword>
<dbReference type="FunFam" id="3.40.30.10:FF:000032">
    <property type="entry name" value="Protein disulfide-isomerase A6 homolog"/>
    <property type="match status" value="2"/>
</dbReference>
<comment type="catalytic activity">
    <reaction evidence="1">
        <text>Catalyzes the rearrangement of -S-S- bonds in proteins.</text>
        <dbReference type="EC" id="5.3.4.1"/>
    </reaction>
</comment>
<sequence>MADFSSLLFFLVGIIFCQASVIDLTSDNFDSIVNGDKFAFVEFFAPWCGHCKALAPTYEKLGEAFAKADDVVIAKVDADADKTLSSRFGISGFPTLKYFSKGSTSAEDYSGGRDIKDFISFIEGKTGARAIMAVTKENVVQLDSSNFDSVALDKTKDVLVEFYAPWCGHCKSLAPVYEKVGLAFKNEPNCVVAKVDADGERSLGERYGVSGFPTIKFFPRDSDEAEEYNEGRSEQDFIDFLNEKCKTNRKSGGGITDDAGRIDKFDEFAKEFMTNVDKRDAILEEAKSLIDAQEDPKDATYYTKVMERVQSKGDAFITTEIERLNRLLDGAISAKKSDEFSKRRNILKKFQVDTTKTEL</sequence>
<dbReference type="GO" id="GO:0006457">
    <property type="term" value="P:protein folding"/>
    <property type="evidence" value="ECO:0007669"/>
    <property type="project" value="TreeGrafter"/>
</dbReference>
<dbReference type="CDD" id="cd00238">
    <property type="entry name" value="ERp29c"/>
    <property type="match status" value="1"/>
</dbReference>
<dbReference type="NCBIfam" id="TIGR01126">
    <property type="entry name" value="pdi_dom"/>
    <property type="match status" value="2"/>
</dbReference>
<comment type="similarity">
    <text evidence="2 9">Belongs to the protein disulfide isomerase family.</text>
</comment>
<dbReference type="InterPro" id="IPR017937">
    <property type="entry name" value="Thioredoxin_CS"/>
</dbReference>
<dbReference type="SUPFAM" id="SSF52833">
    <property type="entry name" value="Thioredoxin-like"/>
    <property type="match status" value="2"/>
</dbReference>
<dbReference type="InterPro" id="IPR051063">
    <property type="entry name" value="PDI"/>
</dbReference>
<evidence type="ECO:0000256" key="2">
    <source>
        <dbReference type="ARBA" id="ARBA00006347"/>
    </source>
</evidence>
<evidence type="ECO:0000256" key="6">
    <source>
        <dbReference type="ARBA" id="ARBA00023157"/>
    </source>
</evidence>
<evidence type="ECO:0000256" key="8">
    <source>
        <dbReference type="ARBA" id="ARBA00023284"/>
    </source>
</evidence>
<evidence type="ECO:0000259" key="11">
    <source>
        <dbReference type="PROSITE" id="PS51352"/>
    </source>
</evidence>
<keyword evidence="4 10" id="KW-0732">Signal</keyword>
<dbReference type="GO" id="GO:0003756">
    <property type="term" value="F:protein disulfide isomerase activity"/>
    <property type="evidence" value="ECO:0007669"/>
    <property type="project" value="UniProtKB-EC"/>
</dbReference>
<evidence type="ECO:0000256" key="3">
    <source>
        <dbReference type="ARBA" id="ARBA00012723"/>
    </source>
</evidence>
<dbReference type="Gene3D" id="3.40.30.10">
    <property type="entry name" value="Glutaredoxin"/>
    <property type="match status" value="2"/>
</dbReference>
<dbReference type="PRINTS" id="PR00421">
    <property type="entry name" value="THIOREDOXIN"/>
</dbReference>
<feature type="domain" description="Thioredoxin" evidence="11">
    <location>
        <begin position="10"/>
        <end position="127"/>
    </location>
</feature>
<dbReference type="Pfam" id="PF07749">
    <property type="entry name" value="ERp29"/>
    <property type="match status" value="1"/>
</dbReference>
<dbReference type="EMBL" id="LSMT01000001">
    <property type="protein sequence ID" value="PFX35010.1"/>
    <property type="molecule type" value="Genomic_DNA"/>
</dbReference>
<protein>
    <recommendedName>
        <fullName evidence="3">protein disulfide-isomerase</fullName>
        <ecNumber evidence="3">5.3.4.1</ecNumber>
    </recommendedName>
</protein>
<dbReference type="SUPFAM" id="SSF47933">
    <property type="entry name" value="ERP29 C domain-like"/>
    <property type="match status" value="1"/>
</dbReference>
<evidence type="ECO:0000256" key="1">
    <source>
        <dbReference type="ARBA" id="ARBA00001182"/>
    </source>
</evidence>
<keyword evidence="6" id="KW-1015">Disulfide bond</keyword>
<dbReference type="GO" id="GO:0005783">
    <property type="term" value="C:endoplasmic reticulum"/>
    <property type="evidence" value="ECO:0007669"/>
    <property type="project" value="InterPro"/>
</dbReference>
<dbReference type="InterPro" id="IPR036249">
    <property type="entry name" value="Thioredoxin-like_sf"/>
</dbReference>
<accession>A0A2B4T1J6</accession>
<dbReference type="OrthoDB" id="427280at2759"/>
<dbReference type="EC" id="5.3.4.1" evidence="3"/>
<evidence type="ECO:0000256" key="7">
    <source>
        <dbReference type="ARBA" id="ARBA00023235"/>
    </source>
</evidence>
<dbReference type="InterPro" id="IPR036356">
    <property type="entry name" value="ERp29_C_sf"/>
</dbReference>
<dbReference type="PANTHER" id="PTHR45672">
    <property type="entry name" value="PROTEIN DISULFIDE-ISOMERASE C17H9.14C-RELATED"/>
    <property type="match status" value="1"/>
</dbReference>
<evidence type="ECO:0000256" key="5">
    <source>
        <dbReference type="ARBA" id="ARBA00022737"/>
    </source>
</evidence>
<dbReference type="Proteomes" id="UP000225706">
    <property type="component" value="Unassembled WGS sequence"/>
</dbReference>
<dbReference type="Gene3D" id="1.20.1150.12">
    <property type="entry name" value="Endoplasmic reticulum resident protein 29, C-terminal domain"/>
    <property type="match status" value="1"/>
</dbReference>
<feature type="chain" id="PRO_5012947950" description="protein disulfide-isomerase" evidence="10">
    <location>
        <begin position="20"/>
        <end position="359"/>
    </location>
</feature>
<keyword evidence="7 12" id="KW-0413">Isomerase</keyword>
<evidence type="ECO:0000256" key="9">
    <source>
        <dbReference type="RuleBase" id="RU004208"/>
    </source>
</evidence>
<comment type="caution">
    <text evidence="12">The sequence shown here is derived from an EMBL/GenBank/DDBJ whole genome shotgun (WGS) entry which is preliminary data.</text>
</comment>
<evidence type="ECO:0000256" key="4">
    <source>
        <dbReference type="ARBA" id="ARBA00022729"/>
    </source>
</evidence>
<dbReference type="InterPro" id="IPR011679">
    <property type="entry name" value="ERp29_C"/>
</dbReference>
<dbReference type="CDD" id="cd02998">
    <property type="entry name" value="PDI_a_ERp38"/>
    <property type="match status" value="2"/>
</dbReference>
<dbReference type="PANTHER" id="PTHR45672:SF11">
    <property type="entry name" value="PROTEIN DISULFIDE-ISOMERASE C17H9.14C"/>
    <property type="match status" value="1"/>
</dbReference>
<dbReference type="STRING" id="50429.A0A2B4T1J6"/>
<keyword evidence="13" id="KW-1185">Reference proteome</keyword>
<evidence type="ECO:0000313" key="12">
    <source>
        <dbReference type="EMBL" id="PFX35010.1"/>
    </source>
</evidence>
<dbReference type="PROSITE" id="PS00194">
    <property type="entry name" value="THIOREDOXIN_1"/>
    <property type="match status" value="2"/>
</dbReference>
<evidence type="ECO:0000256" key="10">
    <source>
        <dbReference type="SAM" id="SignalP"/>
    </source>
</evidence>
<gene>
    <name evidence="12" type="primary">PDIL2-1</name>
    <name evidence="12" type="ORF">AWC38_SpisGene3</name>
</gene>
<dbReference type="PROSITE" id="PS51352">
    <property type="entry name" value="THIOREDOXIN_2"/>
    <property type="match status" value="2"/>
</dbReference>
<feature type="domain" description="Thioredoxin" evidence="11">
    <location>
        <begin position="128"/>
        <end position="246"/>
    </location>
</feature>
<dbReference type="AlphaFoldDB" id="A0A2B4T1J6"/>
<dbReference type="InterPro" id="IPR005788">
    <property type="entry name" value="PDI_thioredoxin-like_dom"/>
</dbReference>
<evidence type="ECO:0000313" key="13">
    <source>
        <dbReference type="Proteomes" id="UP000225706"/>
    </source>
</evidence>
<keyword evidence="8" id="KW-0676">Redox-active center</keyword>